<reference evidence="2" key="1">
    <citation type="submission" date="2016-11" db="UniProtKB">
        <authorList>
            <consortium name="WormBaseParasite"/>
        </authorList>
    </citation>
    <scope>IDENTIFICATION</scope>
</reference>
<sequence length="91" mass="10183">MPNFSGLQHGFNPHLTDYSDPSINPYLPHGRLPYLPSYQYYDGSSDGYGSALLGMGRGRRYGVNPRVMPGSSSYGPYQLLPSMQRRSEMGY</sequence>
<name>A0A1I7ZS62_9BILA</name>
<dbReference type="AlphaFoldDB" id="A0A1I7ZS62"/>
<dbReference type="WBParaSite" id="L893_g29259.t1">
    <property type="protein sequence ID" value="L893_g29259.t1"/>
    <property type="gene ID" value="L893_g29259"/>
</dbReference>
<organism evidence="1 2">
    <name type="scientific">Steinernema glaseri</name>
    <dbReference type="NCBI Taxonomy" id="37863"/>
    <lineage>
        <taxon>Eukaryota</taxon>
        <taxon>Metazoa</taxon>
        <taxon>Ecdysozoa</taxon>
        <taxon>Nematoda</taxon>
        <taxon>Chromadorea</taxon>
        <taxon>Rhabditida</taxon>
        <taxon>Tylenchina</taxon>
        <taxon>Panagrolaimomorpha</taxon>
        <taxon>Strongyloidoidea</taxon>
        <taxon>Steinernematidae</taxon>
        <taxon>Steinernema</taxon>
    </lineage>
</organism>
<evidence type="ECO:0000313" key="1">
    <source>
        <dbReference type="Proteomes" id="UP000095287"/>
    </source>
</evidence>
<protein>
    <submittedName>
        <fullName evidence="2">YTHD3</fullName>
    </submittedName>
</protein>
<evidence type="ECO:0000313" key="2">
    <source>
        <dbReference type="WBParaSite" id="L893_g29259.t1"/>
    </source>
</evidence>
<keyword evidence="1" id="KW-1185">Reference proteome</keyword>
<proteinExistence type="predicted"/>
<dbReference type="Proteomes" id="UP000095287">
    <property type="component" value="Unplaced"/>
</dbReference>
<accession>A0A1I7ZS62</accession>